<organism evidence="3 4">
    <name type="scientific">Cirrhinus molitorella</name>
    <name type="common">mud carp</name>
    <dbReference type="NCBI Taxonomy" id="172907"/>
    <lineage>
        <taxon>Eukaryota</taxon>
        <taxon>Metazoa</taxon>
        <taxon>Chordata</taxon>
        <taxon>Craniata</taxon>
        <taxon>Vertebrata</taxon>
        <taxon>Euteleostomi</taxon>
        <taxon>Actinopterygii</taxon>
        <taxon>Neopterygii</taxon>
        <taxon>Teleostei</taxon>
        <taxon>Ostariophysi</taxon>
        <taxon>Cypriniformes</taxon>
        <taxon>Cyprinidae</taxon>
        <taxon>Labeoninae</taxon>
        <taxon>Labeonini</taxon>
        <taxon>Cirrhinus</taxon>
    </lineage>
</organism>
<reference evidence="3" key="1">
    <citation type="submission" date="2023-08" db="EMBL/GenBank/DDBJ databases">
        <title>Chromosome-level Genome Assembly of mud carp (Cirrhinus molitorella).</title>
        <authorList>
            <person name="Liu H."/>
        </authorList>
    </citation>
    <scope>NUCLEOTIDE SEQUENCE</scope>
    <source>
        <strain evidence="3">Prfri</strain>
        <tissue evidence="3">Muscle</tissue>
    </source>
</reference>
<dbReference type="Pfam" id="PF11881">
    <property type="entry name" value="SPAR_C"/>
    <property type="match status" value="2"/>
</dbReference>
<feature type="region of interest" description="Disordered" evidence="1">
    <location>
        <begin position="371"/>
        <end position="390"/>
    </location>
</feature>
<feature type="compositionally biased region" description="Polar residues" evidence="1">
    <location>
        <begin position="253"/>
        <end position="262"/>
    </location>
</feature>
<evidence type="ECO:0000259" key="2">
    <source>
        <dbReference type="Pfam" id="PF11881"/>
    </source>
</evidence>
<feature type="compositionally biased region" description="Low complexity" evidence="1">
    <location>
        <begin position="172"/>
        <end position="182"/>
    </location>
</feature>
<gene>
    <name evidence="3" type="ORF">Q8A67_022544</name>
</gene>
<proteinExistence type="predicted"/>
<feature type="compositionally biased region" description="Polar residues" evidence="1">
    <location>
        <begin position="456"/>
        <end position="472"/>
    </location>
</feature>
<dbReference type="Proteomes" id="UP001187343">
    <property type="component" value="Unassembled WGS sequence"/>
</dbReference>
<evidence type="ECO:0000313" key="4">
    <source>
        <dbReference type="Proteomes" id="UP001187343"/>
    </source>
</evidence>
<evidence type="ECO:0000256" key="1">
    <source>
        <dbReference type="SAM" id="MobiDB-lite"/>
    </source>
</evidence>
<comment type="caution">
    <text evidence="3">The sequence shown here is derived from an EMBL/GenBank/DDBJ whole genome shotgun (WGS) entry which is preliminary data.</text>
</comment>
<protein>
    <recommendedName>
        <fullName evidence="2">Signal-induced proliferation-associated 1-like protein C-terminal domain-containing protein</fullName>
    </recommendedName>
</protein>
<keyword evidence="4" id="KW-1185">Reference proteome</keyword>
<feature type="domain" description="Signal-induced proliferation-associated 1-like protein C-terminal" evidence="2">
    <location>
        <begin position="388"/>
        <end position="443"/>
    </location>
</feature>
<feature type="region of interest" description="Disordered" evidence="1">
    <location>
        <begin position="140"/>
        <end position="182"/>
    </location>
</feature>
<name>A0AA88P226_9TELE</name>
<feature type="region of interest" description="Disordered" evidence="1">
    <location>
        <begin position="456"/>
        <end position="477"/>
    </location>
</feature>
<dbReference type="InterPro" id="IPR021818">
    <property type="entry name" value="SIPA1L_C"/>
</dbReference>
<accession>A0AA88P226</accession>
<sequence length="655" mass="73420">MAAFFWDLDYATTPPQTPPLHFSSEIRHTSPVSFYDRSHCSSPMQESLDWPSSEQVEFTRLNPSRTKDNTEGEWHMVTATRSLLGRERRGQREGLQDQRKVAYNSLPRAHFLQPNRESSAFSPYANDFCLNGKDAKNIAESPRNSRKLHPLTQPGFYSPKIPRSKHCEAAQSTKKSLKGSSSTNNLKEFFALTLPLPCTKTAVLKPSPLCSKPQKVKTFVVEKPPLMRAVVSQTSPTSKEHFSQLQPREDNNQDCSLFNLQEPSRKPPRNDQPVWSQSQSQSQSLFTDDNSTKDHLSINTLHLFPERQYIADQPAMLCSKLEKASHERFSLSVDADIKPSQGDPDWSCQLQTSPAKPDCSPNQMKTKYTQHRENGDVRNTEHNQVKSQVDENSKNVFGQPRVIASLRAACSPRPVRKSTVVEDLKKLIVMDDTEDSAQGDSSSPEQYEAGLCSSLHMSGSSASPSLFSQAHRSNPESPPLTPIHLHLQAYQTECGGLAEQAESDLWDRDQHPDPELMPLPSAACDLDWNSLVQAAQEYETQRMATLLSEMSPGSSRPDTPSHGTYKIHQSSAYCSGVDIDSDTFIDFPDQLSHLEGMLRRLSTDLLKEKRDKVALLAEVLKLRVSNQHLREESVCAVAQLHKISKILNTTPGEMD</sequence>
<feature type="compositionally biased region" description="Basic and acidic residues" evidence="1">
    <location>
        <begin position="238"/>
        <end position="251"/>
    </location>
</feature>
<dbReference type="EMBL" id="JAUYZG010000022">
    <property type="protein sequence ID" value="KAK2872647.1"/>
    <property type="molecule type" value="Genomic_DNA"/>
</dbReference>
<dbReference type="AlphaFoldDB" id="A0AA88P226"/>
<feature type="region of interest" description="Disordered" evidence="1">
    <location>
        <begin position="230"/>
        <end position="291"/>
    </location>
</feature>
<evidence type="ECO:0000313" key="3">
    <source>
        <dbReference type="EMBL" id="KAK2872647.1"/>
    </source>
</evidence>
<feature type="domain" description="Signal-induced proliferation-associated 1-like protein C-terminal" evidence="2">
    <location>
        <begin position="457"/>
        <end position="599"/>
    </location>
</feature>